<dbReference type="AlphaFoldDB" id="A0A857JPY2"/>
<dbReference type="InterPro" id="IPR011059">
    <property type="entry name" value="Metal-dep_hydrolase_composite"/>
</dbReference>
<dbReference type="SUPFAM" id="SSF51556">
    <property type="entry name" value="Metallo-dependent hydrolases"/>
    <property type="match status" value="1"/>
</dbReference>
<keyword evidence="4 5" id="KW-0119">Carbohydrate metabolism</keyword>
<dbReference type="EMBL" id="CP047656">
    <property type="protein sequence ID" value="QHJ12614.1"/>
    <property type="molecule type" value="Genomic_DNA"/>
</dbReference>
<dbReference type="EC" id="3.5.1.25" evidence="5"/>
<feature type="binding site" evidence="7">
    <location>
        <position position="135"/>
    </location>
    <ligand>
        <name>substrate</name>
    </ligand>
</feature>
<dbReference type="InterPro" id="IPR003764">
    <property type="entry name" value="GlcNAc_6-P_deAcase"/>
</dbReference>
<evidence type="ECO:0000256" key="5">
    <source>
        <dbReference type="PIRNR" id="PIRNR038994"/>
    </source>
</evidence>
<protein>
    <recommendedName>
        <fullName evidence="5">N-acetylgalactosamine-6-phosphate deacetylase</fullName>
        <ecNumber evidence="5">3.5.1.25</ecNumber>
    </recommendedName>
    <alternativeName>
        <fullName evidence="5">N-acetylglucosamine-6-phosphate deacetylase</fullName>
    </alternativeName>
</protein>
<evidence type="ECO:0000313" key="11">
    <source>
        <dbReference type="Proteomes" id="UP000464524"/>
    </source>
</evidence>
<evidence type="ECO:0000256" key="1">
    <source>
        <dbReference type="ARBA" id="ARBA00010716"/>
    </source>
</evidence>
<dbReference type="Gene3D" id="3.20.20.140">
    <property type="entry name" value="Metal-dependent hydrolases"/>
    <property type="match status" value="1"/>
</dbReference>
<dbReference type="InterPro" id="IPR006680">
    <property type="entry name" value="Amidohydro-rel"/>
</dbReference>
<feature type="binding site" evidence="7">
    <location>
        <position position="244"/>
    </location>
    <ligand>
        <name>substrate</name>
    </ligand>
</feature>
<comment type="cofactor">
    <cofactor evidence="8">
        <name>a divalent metal cation</name>
        <dbReference type="ChEBI" id="CHEBI:60240"/>
    </cofactor>
    <text evidence="8">Binds 1 divalent metal cation per subunit.</text>
</comment>
<dbReference type="GO" id="GO:0006046">
    <property type="term" value="P:N-acetylglucosamine catabolic process"/>
    <property type="evidence" value="ECO:0007669"/>
    <property type="project" value="TreeGrafter"/>
</dbReference>
<reference evidence="10 11" key="1">
    <citation type="submission" date="2019-12" db="EMBL/GenBank/DDBJ databases">
        <title>Genome sequencing and assembly of endphytes of Porphyra tenera.</title>
        <authorList>
            <person name="Park J.M."/>
            <person name="Shin R."/>
            <person name="Jo S.H."/>
        </authorList>
    </citation>
    <scope>NUCLEOTIDE SEQUENCE [LARGE SCALE GENOMIC DNA]</scope>
    <source>
        <strain evidence="10 11">GPM4</strain>
    </source>
</reference>
<feature type="binding site" evidence="8">
    <location>
        <position position="209"/>
    </location>
    <ligand>
        <name>Zn(2+)</name>
        <dbReference type="ChEBI" id="CHEBI:29105"/>
    </ligand>
</feature>
<evidence type="ECO:0000313" key="10">
    <source>
        <dbReference type="EMBL" id="QHJ12614.1"/>
    </source>
</evidence>
<feature type="binding site" evidence="8">
    <location>
        <position position="124"/>
    </location>
    <ligand>
        <name>Zn(2+)</name>
        <dbReference type="ChEBI" id="CHEBI:29105"/>
    </ligand>
</feature>
<evidence type="ECO:0000256" key="6">
    <source>
        <dbReference type="PIRSR" id="PIRSR038994-1"/>
    </source>
</evidence>
<feature type="domain" description="Amidohydrolase-related" evidence="9">
    <location>
        <begin position="47"/>
        <end position="359"/>
    </location>
</feature>
<dbReference type="OrthoDB" id="9776488at2"/>
<evidence type="ECO:0000256" key="7">
    <source>
        <dbReference type="PIRSR" id="PIRSR038994-2"/>
    </source>
</evidence>
<dbReference type="KEGG" id="pmes:FX988_02872"/>
<dbReference type="CDD" id="cd00854">
    <property type="entry name" value="NagA"/>
    <property type="match status" value="1"/>
</dbReference>
<dbReference type="NCBIfam" id="TIGR00221">
    <property type="entry name" value="nagA"/>
    <property type="match status" value="1"/>
</dbReference>
<dbReference type="SUPFAM" id="SSF51338">
    <property type="entry name" value="Composite domain of metallo-dependent hydrolases"/>
    <property type="match status" value="1"/>
</dbReference>
<gene>
    <name evidence="10" type="ORF">FX988_02872</name>
</gene>
<dbReference type="PANTHER" id="PTHR11113">
    <property type="entry name" value="N-ACETYLGLUCOSAMINE-6-PHOSPHATE DEACETYLASE"/>
    <property type="match status" value="1"/>
</dbReference>
<dbReference type="Proteomes" id="UP000464524">
    <property type="component" value="Chromosome"/>
</dbReference>
<evidence type="ECO:0000256" key="3">
    <source>
        <dbReference type="ARBA" id="ARBA00022801"/>
    </source>
</evidence>
<dbReference type="FunFam" id="3.20.20.140:FF:000004">
    <property type="entry name" value="N-acetylglucosamine-6-phosphate deacetylase"/>
    <property type="match status" value="1"/>
</dbReference>
<organism evidence="10 11">
    <name type="scientific">Paraglaciecola mesophila</name>
    <dbReference type="NCBI Taxonomy" id="197222"/>
    <lineage>
        <taxon>Bacteria</taxon>
        <taxon>Pseudomonadati</taxon>
        <taxon>Pseudomonadota</taxon>
        <taxon>Gammaproteobacteria</taxon>
        <taxon>Alteromonadales</taxon>
        <taxon>Alteromonadaceae</taxon>
        <taxon>Paraglaciecola</taxon>
    </lineage>
</organism>
<evidence type="ECO:0000259" key="9">
    <source>
        <dbReference type="Pfam" id="PF01979"/>
    </source>
</evidence>
<evidence type="ECO:0000256" key="2">
    <source>
        <dbReference type="ARBA" id="ARBA00022723"/>
    </source>
</evidence>
<dbReference type="GO" id="GO:0008448">
    <property type="term" value="F:N-acetylglucosamine-6-phosphate deacetylase activity"/>
    <property type="evidence" value="ECO:0007669"/>
    <property type="project" value="UniProtKB-UniRule"/>
</dbReference>
<dbReference type="InterPro" id="IPR032466">
    <property type="entry name" value="Metal_Hydrolase"/>
</dbReference>
<keyword evidence="3 5" id="KW-0378">Hydrolase</keyword>
<comment type="similarity">
    <text evidence="1 5">Belongs to the metallo-dependent hydrolases superfamily. NagA family.</text>
</comment>
<dbReference type="Pfam" id="PF01979">
    <property type="entry name" value="Amidohydro_1"/>
    <property type="match status" value="1"/>
</dbReference>
<evidence type="ECO:0000256" key="4">
    <source>
        <dbReference type="ARBA" id="ARBA00023277"/>
    </source>
</evidence>
<evidence type="ECO:0000256" key="8">
    <source>
        <dbReference type="PIRSR" id="PIRSR038994-3"/>
    </source>
</evidence>
<feature type="binding site" evidence="8">
    <location>
        <position position="188"/>
    </location>
    <ligand>
        <name>Zn(2+)</name>
        <dbReference type="ChEBI" id="CHEBI:29105"/>
    </ligand>
</feature>
<name>A0A857JPY2_9ALTE</name>
<keyword evidence="11" id="KW-1185">Reference proteome</keyword>
<feature type="binding site" evidence="7">
    <location>
        <begin position="212"/>
        <end position="213"/>
    </location>
    <ligand>
        <name>substrate</name>
    </ligand>
</feature>
<dbReference type="Gene3D" id="2.30.40.10">
    <property type="entry name" value="Urease, subunit C, domain 1"/>
    <property type="match status" value="1"/>
</dbReference>
<accession>A0A857JPY2</accession>
<dbReference type="PIRSF" id="PIRSF038994">
    <property type="entry name" value="NagA"/>
    <property type="match status" value="1"/>
</dbReference>
<dbReference type="PANTHER" id="PTHR11113:SF14">
    <property type="entry name" value="N-ACETYLGLUCOSAMINE-6-PHOSPHATE DEACETYLASE"/>
    <property type="match status" value="1"/>
</dbReference>
<keyword evidence="2 8" id="KW-0479">Metal-binding</keyword>
<dbReference type="GO" id="GO:0046872">
    <property type="term" value="F:metal ion binding"/>
    <property type="evidence" value="ECO:0007669"/>
    <property type="project" value="UniProtKB-KW"/>
</dbReference>
<feature type="active site" description="Proton donor/acceptor" evidence="6">
    <location>
        <position position="267"/>
    </location>
</feature>
<proteinExistence type="inferred from homology"/>
<sequence length="376" mass="40226">MQFKCERLLTSNGWLNNQTIHVEQGIIRSISTTASQDAHLDFIAGSLVPGFIDVQVNGGGGVLFNQAPSVAGLTKISQAHRKFGTTGLMPTLITDELPVMQNAAQVMADAISQRVEGILGVHFEGPHLSKPKKGVHDESFIRPISDEELALYLRQDLGKVIVTLAPENVSPDVIKHLSQSGVKVCLGHSNADADTVLKAIEAGADGFTHLFNAMSAMQSRAPGMVGVALNTPHTYAGLILDHYHIDPICSEIAMKIKGKERLMLVTDAMGLIGTDQDSFMFGSQKVTRVGNKLTTEDGTLAGSHLDMLSAVKNAVNDIQLPLEDAIAMASTTPAHYLGLQDTHGDIAPGKRADFVALDDELNITALCQSGQFITRT</sequence>
<dbReference type="RefSeq" id="WP_160180803.1">
    <property type="nucleotide sequence ID" value="NZ_CP047656.1"/>
</dbReference>
<feature type="binding site" evidence="7">
    <location>
        <position position="220"/>
    </location>
    <ligand>
        <name>substrate</name>
    </ligand>
</feature>
<feature type="binding site" evidence="7">
    <location>
        <begin position="300"/>
        <end position="302"/>
    </location>
    <ligand>
        <name>substrate</name>
    </ligand>
</feature>
<comment type="catalytic activity">
    <reaction evidence="5">
        <text>N-acetyl-D-glucosamine 6-phosphate + H2O = D-glucosamine 6-phosphate + acetate</text>
        <dbReference type="Rhea" id="RHEA:22936"/>
        <dbReference type="ChEBI" id="CHEBI:15377"/>
        <dbReference type="ChEBI" id="CHEBI:30089"/>
        <dbReference type="ChEBI" id="CHEBI:57513"/>
        <dbReference type="ChEBI" id="CHEBI:58725"/>
        <dbReference type="EC" id="3.5.1.25"/>
    </reaction>
</comment>